<gene>
    <name evidence="7" type="ORF">SAMN04489807_1797</name>
</gene>
<dbReference type="SUPFAM" id="SSF46785">
    <property type="entry name" value="Winged helix' DNA-binding domain"/>
    <property type="match status" value="1"/>
</dbReference>
<dbReference type="OrthoDB" id="199743at2"/>
<keyword evidence="2" id="KW-0663">Pyridoxal phosphate</keyword>
<proteinExistence type="inferred from homology"/>
<keyword evidence="3" id="KW-0805">Transcription regulation</keyword>
<evidence type="ECO:0000259" key="6">
    <source>
        <dbReference type="PROSITE" id="PS50949"/>
    </source>
</evidence>
<dbReference type="CDD" id="cd00609">
    <property type="entry name" value="AAT_like"/>
    <property type="match status" value="1"/>
</dbReference>
<evidence type="ECO:0000256" key="5">
    <source>
        <dbReference type="ARBA" id="ARBA00023163"/>
    </source>
</evidence>
<dbReference type="Gene3D" id="3.40.640.10">
    <property type="entry name" value="Type I PLP-dependent aspartate aminotransferase-like (Major domain)"/>
    <property type="match status" value="1"/>
</dbReference>
<keyword evidence="4 7" id="KW-0238">DNA-binding</keyword>
<dbReference type="Gene3D" id="1.10.10.10">
    <property type="entry name" value="Winged helix-like DNA-binding domain superfamily/Winged helix DNA-binding domain"/>
    <property type="match status" value="1"/>
</dbReference>
<accession>A0A1H4LIY6</accession>
<evidence type="ECO:0000256" key="4">
    <source>
        <dbReference type="ARBA" id="ARBA00023125"/>
    </source>
</evidence>
<dbReference type="PRINTS" id="PR00035">
    <property type="entry name" value="HTHGNTR"/>
</dbReference>
<dbReference type="InterPro" id="IPR051446">
    <property type="entry name" value="HTH_trans_reg/aminotransferase"/>
</dbReference>
<dbReference type="SUPFAM" id="SSF53383">
    <property type="entry name" value="PLP-dependent transferases"/>
    <property type="match status" value="1"/>
</dbReference>
<keyword evidence="5" id="KW-0804">Transcription</keyword>
<organism evidence="7 8">
    <name type="scientific">Microbacterium hydrocarbonoxydans</name>
    <dbReference type="NCBI Taxonomy" id="273678"/>
    <lineage>
        <taxon>Bacteria</taxon>
        <taxon>Bacillati</taxon>
        <taxon>Actinomycetota</taxon>
        <taxon>Actinomycetes</taxon>
        <taxon>Micrococcales</taxon>
        <taxon>Microbacteriaceae</taxon>
        <taxon>Microbacterium</taxon>
    </lineage>
</organism>
<dbReference type="PROSITE" id="PS50949">
    <property type="entry name" value="HTH_GNTR"/>
    <property type="match status" value="1"/>
</dbReference>
<protein>
    <submittedName>
        <fullName evidence="7">DNA-binding transcriptional regulator, MocR family, contains an aminotransferase domain</fullName>
    </submittedName>
</protein>
<sequence length="468" mass="50147">MASRLVQQLGAHNTAGATATALAGQIRALVLDGRLTVGERLPSERALALELRRSRSTVTRAYGLLEQDGYVSRLHGGGTRVALPHTTVSAPAADDDSAIDLSIASMDSTPGLYDATVRSLPRLAALRGTSGYSLRGLPELREAVARRFTERGVETDADEIIITSGALNAFHLVLATVGRRGERALVEQPTFPHALEALHRHGYRMLPTPVDVDGWDERHLTDTLLRERPHVAYLIPDFHNPTGATLSDAARSRIATSARHAGTHLIVDETTAELDIDRGWSPQPMAAFSPAVITVGSMSKIAWGGLRIGWIRAERSLIARLLATRPSFELGTALLEQCIAAELLQEMPALTSHVAERLRAGRAAVATGLASIGTGIPLPLTSGGLSTWLDLGAPVSTALSLAARDRGLILPPGPRFSTGGVLERRLRLPITLTPERTAEAMDRLRLAWDDVMSGASSIREEMPRSAVI</sequence>
<evidence type="ECO:0000256" key="2">
    <source>
        <dbReference type="ARBA" id="ARBA00022898"/>
    </source>
</evidence>
<keyword evidence="7" id="KW-0808">Transferase</keyword>
<dbReference type="CDD" id="cd07377">
    <property type="entry name" value="WHTH_GntR"/>
    <property type="match status" value="1"/>
</dbReference>
<dbReference type="InterPro" id="IPR015424">
    <property type="entry name" value="PyrdxlP-dep_Trfase"/>
</dbReference>
<dbReference type="PANTHER" id="PTHR46577:SF1">
    <property type="entry name" value="HTH-TYPE TRANSCRIPTIONAL REGULATORY PROTEIN GABR"/>
    <property type="match status" value="1"/>
</dbReference>
<feature type="domain" description="HTH gntR-type" evidence="6">
    <location>
        <begin position="16"/>
        <end position="84"/>
    </location>
</feature>
<dbReference type="Proteomes" id="UP000183750">
    <property type="component" value="Unassembled WGS sequence"/>
</dbReference>
<dbReference type="PANTHER" id="PTHR46577">
    <property type="entry name" value="HTH-TYPE TRANSCRIPTIONAL REGULATORY PROTEIN GABR"/>
    <property type="match status" value="1"/>
</dbReference>
<dbReference type="GO" id="GO:0003700">
    <property type="term" value="F:DNA-binding transcription factor activity"/>
    <property type="evidence" value="ECO:0007669"/>
    <property type="project" value="InterPro"/>
</dbReference>
<dbReference type="AlphaFoldDB" id="A0A1H4LIY6"/>
<dbReference type="InterPro" id="IPR036390">
    <property type="entry name" value="WH_DNA-bd_sf"/>
</dbReference>
<dbReference type="InterPro" id="IPR004839">
    <property type="entry name" value="Aminotransferase_I/II_large"/>
</dbReference>
<dbReference type="InterPro" id="IPR000524">
    <property type="entry name" value="Tscrpt_reg_HTH_GntR"/>
</dbReference>
<dbReference type="SMART" id="SM00345">
    <property type="entry name" value="HTH_GNTR"/>
    <property type="match status" value="1"/>
</dbReference>
<evidence type="ECO:0000256" key="3">
    <source>
        <dbReference type="ARBA" id="ARBA00023015"/>
    </source>
</evidence>
<reference evidence="8" key="1">
    <citation type="submission" date="2016-10" db="EMBL/GenBank/DDBJ databases">
        <authorList>
            <person name="Varghese N."/>
            <person name="Submissions S."/>
        </authorList>
    </citation>
    <scope>NUCLEOTIDE SEQUENCE [LARGE SCALE GENOMIC DNA]</scope>
    <source>
        <strain evidence="8">DSM 16089</strain>
    </source>
</reference>
<dbReference type="Pfam" id="PF00155">
    <property type="entry name" value="Aminotran_1_2"/>
    <property type="match status" value="1"/>
</dbReference>
<dbReference type="InterPro" id="IPR036388">
    <property type="entry name" value="WH-like_DNA-bd_sf"/>
</dbReference>
<dbReference type="RefSeq" id="WP_060926080.1">
    <property type="nucleotide sequence ID" value="NZ_FNSQ01000005.1"/>
</dbReference>
<dbReference type="GO" id="GO:0003677">
    <property type="term" value="F:DNA binding"/>
    <property type="evidence" value="ECO:0007669"/>
    <property type="project" value="UniProtKB-KW"/>
</dbReference>
<name>A0A1H4LIY6_9MICO</name>
<comment type="similarity">
    <text evidence="1">In the C-terminal section; belongs to the class-I pyridoxal-phosphate-dependent aminotransferase family.</text>
</comment>
<dbReference type="EMBL" id="FNSQ01000005">
    <property type="protein sequence ID" value="SEB70252.1"/>
    <property type="molecule type" value="Genomic_DNA"/>
</dbReference>
<evidence type="ECO:0000313" key="7">
    <source>
        <dbReference type="EMBL" id="SEB70252.1"/>
    </source>
</evidence>
<keyword evidence="7" id="KW-0032">Aminotransferase</keyword>
<dbReference type="Pfam" id="PF00392">
    <property type="entry name" value="GntR"/>
    <property type="match status" value="1"/>
</dbReference>
<dbReference type="GO" id="GO:0008483">
    <property type="term" value="F:transaminase activity"/>
    <property type="evidence" value="ECO:0007669"/>
    <property type="project" value="UniProtKB-KW"/>
</dbReference>
<dbReference type="GO" id="GO:0030170">
    <property type="term" value="F:pyridoxal phosphate binding"/>
    <property type="evidence" value="ECO:0007669"/>
    <property type="project" value="InterPro"/>
</dbReference>
<evidence type="ECO:0000256" key="1">
    <source>
        <dbReference type="ARBA" id="ARBA00005384"/>
    </source>
</evidence>
<keyword evidence="8" id="KW-1185">Reference proteome</keyword>
<dbReference type="InterPro" id="IPR015421">
    <property type="entry name" value="PyrdxlP-dep_Trfase_major"/>
</dbReference>
<evidence type="ECO:0000313" key="8">
    <source>
        <dbReference type="Proteomes" id="UP000183750"/>
    </source>
</evidence>